<dbReference type="EMBL" id="CAXAMN010015113">
    <property type="protein sequence ID" value="CAK9045036.1"/>
    <property type="molecule type" value="Genomic_DNA"/>
</dbReference>
<proteinExistence type="predicted"/>
<accession>A0ABP0M1Z0</accession>
<keyword evidence="2" id="KW-1185">Reference proteome</keyword>
<protein>
    <submittedName>
        <fullName evidence="1">Uncharacterized protein</fullName>
    </submittedName>
</protein>
<sequence>MEVIPRRDIVAYSNSRAIRSIDRGPLQGWTRHVQAQAKAGVDRVKTAIKYQDKSGKSRYKGAGAALKATENYPREFGDKLVDIYSEMIAHKSGMPVLPETLPTAEQTFEQMVFDDLWADAHLQSVVQWLRGSQGLRIPESFRALLPPRL</sequence>
<comment type="caution">
    <text evidence="1">The sequence shown here is derived from an EMBL/GenBank/DDBJ whole genome shotgun (WGS) entry which is preliminary data.</text>
</comment>
<name>A0ABP0M1Z0_9DINO</name>
<evidence type="ECO:0000313" key="2">
    <source>
        <dbReference type="Proteomes" id="UP001642484"/>
    </source>
</evidence>
<evidence type="ECO:0000313" key="1">
    <source>
        <dbReference type="EMBL" id="CAK9045036.1"/>
    </source>
</evidence>
<organism evidence="1 2">
    <name type="scientific">Durusdinium trenchii</name>
    <dbReference type="NCBI Taxonomy" id="1381693"/>
    <lineage>
        <taxon>Eukaryota</taxon>
        <taxon>Sar</taxon>
        <taxon>Alveolata</taxon>
        <taxon>Dinophyceae</taxon>
        <taxon>Suessiales</taxon>
        <taxon>Symbiodiniaceae</taxon>
        <taxon>Durusdinium</taxon>
    </lineage>
</organism>
<gene>
    <name evidence="1" type="ORF">CCMP2556_LOCUS23604</name>
</gene>
<reference evidence="1 2" key="1">
    <citation type="submission" date="2024-02" db="EMBL/GenBank/DDBJ databases">
        <authorList>
            <person name="Chen Y."/>
            <person name="Shah S."/>
            <person name="Dougan E. K."/>
            <person name="Thang M."/>
            <person name="Chan C."/>
        </authorList>
    </citation>
    <scope>NUCLEOTIDE SEQUENCE [LARGE SCALE GENOMIC DNA]</scope>
</reference>
<dbReference type="Proteomes" id="UP001642484">
    <property type="component" value="Unassembled WGS sequence"/>
</dbReference>